<accession>A0ABM8Y3Y2</accession>
<evidence type="ECO:0008006" key="4">
    <source>
        <dbReference type="Google" id="ProtNLM"/>
    </source>
</evidence>
<dbReference type="RefSeq" id="WP_290371330.1">
    <property type="nucleotide sequence ID" value="NZ_CAJZAF010000073.1"/>
</dbReference>
<name>A0ABM8Y3Y2_9BURK</name>
<keyword evidence="1" id="KW-0472">Membrane</keyword>
<keyword evidence="1" id="KW-1133">Transmembrane helix</keyword>
<reference evidence="2 3" key="1">
    <citation type="submission" date="2021-08" db="EMBL/GenBank/DDBJ databases">
        <authorList>
            <person name="Peeters C."/>
        </authorList>
    </citation>
    <scope>NUCLEOTIDE SEQUENCE [LARGE SCALE GENOMIC DNA]</scope>
    <source>
        <strain evidence="2 3">LMG 23994</strain>
    </source>
</reference>
<protein>
    <recommendedName>
        <fullName evidence="4">Transmembrane protein</fullName>
    </recommendedName>
</protein>
<comment type="caution">
    <text evidence="2">The sequence shown here is derived from an EMBL/GenBank/DDBJ whole genome shotgun (WGS) entry which is preliminary data.</text>
</comment>
<evidence type="ECO:0000313" key="2">
    <source>
        <dbReference type="EMBL" id="CAG9187466.1"/>
    </source>
</evidence>
<gene>
    <name evidence="2" type="ORF">LMG23994_06911</name>
</gene>
<evidence type="ECO:0000256" key="1">
    <source>
        <dbReference type="SAM" id="Phobius"/>
    </source>
</evidence>
<keyword evidence="1" id="KW-0812">Transmembrane</keyword>
<sequence>MSKLMRFAASQENIDRVAVRLGVLVGGFGLVVAVVTIVAIIGK</sequence>
<evidence type="ECO:0000313" key="3">
    <source>
        <dbReference type="Proteomes" id="UP000701702"/>
    </source>
</evidence>
<feature type="transmembrane region" description="Helical" evidence="1">
    <location>
        <begin position="21"/>
        <end position="41"/>
    </location>
</feature>
<dbReference type="Proteomes" id="UP000701702">
    <property type="component" value="Unassembled WGS sequence"/>
</dbReference>
<organism evidence="2 3">
    <name type="scientific">Cupriavidus pinatubonensis</name>
    <dbReference type="NCBI Taxonomy" id="248026"/>
    <lineage>
        <taxon>Bacteria</taxon>
        <taxon>Pseudomonadati</taxon>
        <taxon>Pseudomonadota</taxon>
        <taxon>Betaproteobacteria</taxon>
        <taxon>Burkholderiales</taxon>
        <taxon>Burkholderiaceae</taxon>
        <taxon>Cupriavidus</taxon>
    </lineage>
</organism>
<dbReference type="EMBL" id="CAJZAF010000073">
    <property type="protein sequence ID" value="CAG9187466.1"/>
    <property type="molecule type" value="Genomic_DNA"/>
</dbReference>
<proteinExistence type="predicted"/>
<keyword evidence="3" id="KW-1185">Reference proteome</keyword>